<dbReference type="Proteomes" id="UP000266841">
    <property type="component" value="Unassembled WGS sequence"/>
</dbReference>
<organism evidence="4 5">
    <name type="scientific">Thalassiosira oceanica</name>
    <name type="common">Marine diatom</name>
    <dbReference type="NCBI Taxonomy" id="159749"/>
    <lineage>
        <taxon>Eukaryota</taxon>
        <taxon>Sar</taxon>
        <taxon>Stramenopiles</taxon>
        <taxon>Ochrophyta</taxon>
        <taxon>Bacillariophyta</taxon>
        <taxon>Coscinodiscophyceae</taxon>
        <taxon>Thalassiosirophycidae</taxon>
        <taxon>Thalassiosirales</taxon>
        <taxon>Thalassiosiraceae</taxon>
        <taxon>Thalassiosira</taxon>
    </lineage>
</organism>
<sequence>MQTASHRIATRVEPRCRAASRLRLADRPPGLPPERRTIRRRPMPAPEIRAAEPPAPADSPGPARRRPASPSPWGRGGAADMPTDDALRHASDTSSGMSFQSSSARAPAPSPSTRAVTEHTGASFFDRDEVFRERGIEDVTRTVMATRSEYGDPPPRWWLNLGSISTAALLPAYTDWLRSRDAQLVVYCPVLCQAALFAALRLGVPAVSLLTAGGPGYFDAAIASTAGAEAVRGVAAGLVEAVKEVVPNAAAIESIRSQLAMPGLTLNTAEPLCRDYYAGANLVSTTEELADPMCPADEEYYRSAGKRFFYVGPLLDATGAKRSQPGKADQEQRDELMRRVEAAAAGGRPVVYVSMGTVLTSEDQEHGWGATDGSGLTGQQLCRSVYRAVFEELGASEGSAEADSPLIVVSLGPQPAALAGVPTPKNAVCAASVPQVDLLRAARPALFVTNGGQNSLMESMAVGTPVLVCPGFGDQPANAAKVSKRGWGAKVDRPPPAPEAPAAAADGGEDAGAAAAAAYTAKVRSGVRAVLDGPQFAAKARLIAAGLERAEGADGALRILTEAAAAGAWAKRVGTNVGLRGQPGSAQMQML</sequence>
<reference evidence="4 5" key="1">
    <citation type="journal article" date="2012" name="Genome Biol.">
        <title>Genome and low-iron response of an oceanic diatom adapted to chronic iron limitation.</title>
        <authorList>
            <person name="Lommer M."/>
            <person name="Specht M."/>
            <person name="Roy A.S."/>
            <person name="Kraemer L."/>
            <person name="Andreson R."/>
            <person name="Gutowska M.A."/>
            <person name="Wolf J."/>
            <person name="Bergner S.V."/>
            <person name="Schilhabel M.B."/>
            <person name="Klostermeier U.C."/>
            <person name="Beiko R.G."/>
            <person name="Rosenstiel P."/>
            <person name="Hippler M."/>
            <person name="Laroche J."/>
        </authorList>
    </citation>
    <scope>NUCLEOTIDE SEQUENCE [LARGE SCALE GENOMIC DNA]</scope>
    <source>
        <strain evidence="4 5">CCMP1005</strain>
    </source>
</reference>
<dbReference type="InterPro" id="IPR050271">
    <property type="entry name" value="UDP-glycosyltransferase"/>
</dbReference>
<dbReference type="InterPro" id="IPR002213">
    <property type="entry name" value="UDP_glucos_trans"/>
</dbReference>
<gene>
    <name evidence="4" type="ORF">THAOC_15950</name>
</gene>
<dbReference type="EMBL" id="AGNL01018273">
    <property type="protein sequence ID" value="EJK63392.1"/>
    <property type="molecule type" value="Genomic_DNA"/>
</dbReference>
<protein>
    <recommendedName>
        <fullName evidence="6">UDP-glycosyltransferases domain-containing protein</fullName>
    </recommendedName>
</protein>
<dbReference type="PANTHER" id="PTHR48043">
    <property type="entry name" value="EG:EG0003.4 PROTEIN-RELATED"/>
    <property type="match status" value="1"/>
</dbReference>
<dbReference type="Gene3D" id="3.40.50.2000">
    <property type="entry name" value="Glycogen Phosphorylase B"/>
    <property type="match status" value="2"/>
</dbReference>
<dbReference type="AlphaFoldDB" id="K0SYS6"/>
<evidence type="ECO:0000256" key="2">
    <source>
        <dbReference type="ARBA" id="ARBA00022679"/>
    </source>
</evidence>
<dbReference type="PANTHER" id="PTHR48043:SF145">
    <property type="entry name" value="FI06409P-RELATED"/>
    <property type="match status" value="1"/>
</dbReference>
<dbReference type="OMA" id="CHAIFRC"/>
<proteinExistence type="predicted"/>
<feature type="region of interest" description="Disordered" evidence="3">
    <location>
        <begin position="1"/>
        <end position="121"/>
    </location>
</feature>
<accession>K0SYS6</accession>
<dbReference type="Pfam" id="PF00201">
    <property type="entry name" value="UDPGT"/>
    <property type="match status" value="1"/>
</dbReference>
<evidence type="ECO:0000256" key="3">
    <source>
        <dbReference type="SAM" id="MobiDB-lite"/>
    </source>
</evidence>
<keyword evidence="1" id="KW-0328">Glycosyltransferase</keyword>
<name>K0SYS6_THAOC</name>
<feature type="region of interest" description="Disordered" evidence="3">
    <location>
        <begin position="485"/>
        <end position="507"/>
    </location>
</feature>
<keyword evidence="5" id="KW-1185">Reference proteome</keyword>
<keyword evidence="2" id="KW-0808">Transferase</keyword>
<dbReference type="GO" id="GO:0008194">
    <property type="term" value="F:UDP-glycosyltransferase activity"/>
    <property type="evidence" value="ECO:0007669"/>
    <property type="project" value="InterPro"/>
</dbReference>
<comment type="caution">
    <text evidence="4">The sequence shown here is derived from an EMBL/GenBank/DDBJ whole genome shotgun (WGS) entry which is preliminary data.</text>
</comment>
<dbReference type="eggNOG" id="KOG1192">
    <property type="taxonomic scope" value="Eukaryota"/>
</dbReference>
<evidence type="ECO:0000256" key="1">
    <source>
        <dbReference type="ARBA" id="ARBA00022676"/>
    </source>
</evidence>
<evidence type="ECO:0008006" key="6">
    <source>
        <dbReference type="Google" id="ProtNLM"/>
    </source>
</evidence>
<evidence type="ECO:0000313" key="4">
    <source>
        <dbReference type="EMBL" id="EJK63392.1"/>
    </source>
</evidence>
<dbReference type="OrthoDB" id="1927969at2759"/>
<evidence type="ECO:0000313" key="5">
    <source>
        <dbReference type="Proteomes" id="UP000266841"/>
    </source>
</evidence>
<dbReference type="SUPFAM" id="SSF53756">
    <property type="entry name" value="UDP-Glycosyltransferase/glycogen phosphorylase"/>
    <property type="match status" value="1"/>
</dbReference>